<gene>
    <name evidence="1" type="ORF">L2E82_49319</name>
</gene>
<evidence type="ECO:0000313" key="2">
    <source>
        <dbReference type="Proteomes" id="UP001055811"/>
    </source>
</evidence>
<protein>
    <submittedName>
        <fullName evidence="1">Uncharacterized protein</fullName>
    </submittedName>
</protein>
<comment type="caution">
    <text evidence="1">The sequence shown here is derived from an EMBL/GenBank/DDBJ whole genome shotgun (WGS) entry which is preliminary data.</text>
</comment>
<proteinExistence type="predicted"/>
<sequence>MVYSKRGDRIAVELHLSAALHLSAVQSGDRIPSSMNRISISLSHVVHQAMNREYTVGEFRKIVDTLTELVPGMQIATFICGFPGETDEDFAQTVELIKEYKFSQVHISQFYPGQPLKSQLNLTSPLHRLTTRHHHHALTPLSTTTIFLTWVSFSLCSAYLIFQFMKLRHDPAVAKPRDTAPDTSPRTETSKPLLCLLPPSAVRLPLTTASMKGN</sequence>
<reference evidence="1 2" key="2">
    <citation type="journal article" date="2022" name="Mol. Ecol. Resour.">
        <title>The genomes of chicory, endive, great burdock and yacon provide insights into Asteraceae paleo-polyploidization history and plant inulin production.</title>
        <authorList>
            <person name="Fan W."/>
            <person name="Wang S."/>
            <person name="Wang H."/>
            <person name="Wang A."/>
            <person name="Jiang F."/>
            <person name="Liu H."/>
            <person name="Zhao H."/>
            <person name="Xu D."/>
            <person name="Zhang Y."/>
        </authorList>
    </citation>
    <scope>NUCLEOTIDE SEQUENCE [LARGE SCALE GENOMIC DNA]</scope>
    <source>
        <strain evidence="2">cv. Punajuju</strain>
        <tissue evidence="1">Leaves</tissue>
    </source>
</reference>
<dbReference type="EMBL" id="CM042017">
    <property type="protein sequence ID" value="KAI3691102.1"/>
    <property type="molecule type" value="Genomic_DNA"/>
</dbReference>
<dbReference type="Proteomes" id="UP001055811">
    <property type="component" value="Linkage Group LG09"/>
</dbReference>
<accession>A0ACB8YZC6</accession>
<name>A0ACB8YZC6_CICIN</name>
<evidence type="ECO:0000313" key="1">
    <source>
        <dbReference type="EMBL" id="KAI3691102.1"/>
    </source>
</evidence>
<reference evidence="2" key="1">
    <citation type="journal article" date="2022" name="Mol. Ecol. Resour.">
        <title>The genomes of chicory, endive, great burdock and yacon provide insights into Asteraceae palaeo-polyploidization history and plant inulin production.</title>
        <authorList>
            <person name="Fan W."/>
            <person name="Wang S."/>
            <person name="Wang H."/>
            <person name="Wang A."/>
            <person name="Jiang F."/>
            <person name="Liu H."/>
            <person name="Zhao H."/>
            <person name="Xu D."/>
            <person name="Zhang Y."/>
        </authorList>
    </citation>
    <scope>NUCLEOTIDE SEQUENCE [LARGE SCALE GENOMIC DNA]</scope>
    <source>
        <strain evidence="2">cv. Punajuju</strain>
    </source>
</reference>
<keyword evidence="2" id="KW-1185">Reference proteome</keyword>
<organism evidence="1 2">
    <name type="scientific">Cichorium intybus</name>
    <name type="common">Chicory</name>
    <dbReference type="NCBI Taxonomy" id="13427"/>
    <lineage>
        <taxon>Eukaryota</taxon>
        <taxon>Viridiplantae</taxon>
        <taxon>Streptophyta</taxon>
        <taxon>Embryophyta</taxon>
        <taxon>Tracheophyta</taxon>
        <taxon>Spermatophyta</taxon>
        <taxon>Magnoliopsida</taxon>
        <taxon>eudicotyledons</taxon>
        <taxon>Gunneridae</taxon>
        <taxon>Pentapetalae</taxon>
        <taxon>asterids</taxon>
        <taxon>campanulids</taxon>
        <taxon>Asterales</taxon>
        <taxon>Asteraceae</taxon>
        <taxon>Cichorioideae</taxon>
        <taxon>Cichorieae</taxon>
        <taxon>Cichoriinae</taxon>
        <taxon>Cichorium</taxon>
    </lineage>
</organism>